<dbReference type="EMBL" id="PDJQ01000001">
    <property type="protein sequence ID" value="PFG74449.1"/>
    <property type="molecule type" value="Genomic_DNA"/>
</dbReference>
<accession>A0A2A9HI09</accession>
<comment type="similarity">
    <text evidence="5">In the N-terminal section; belongs to the radical SAM superfamily. CofG family.</text>
</comment>
<evidence type="ECO:0000259" key="18">
    <source>
        <dbReference type="PROSITE" id="PS51918"/>
    </source>
</evidence>
<dbReference type="SFLD" id="SFLDF00343">
    <property type="entry name" value="aminofutalosine_synthase_(mqnE"/>
    <property type="match status" value="1"/>
</dbReference>
<dbReference type="HAMAP" id="MF_01611">
    <property type="entry name" value="FO_synth_sub1"/>
    <property type="match status" value="1"/>
</dbReference>
<feature type="domain" description="Radical SAM core" evidence="18">
    <location>
        <begin position="51"/>
        <end position="297"/>
    </location>
</feature>
<keyword evidence="11" id="KW-0949">S-adenosyl-L-methionine</keyword>
<evidence type="ECO:0000313" key="20">
    <source>
        <dbReference type="Proteomes" id="UP000223071"/>
    </source>
</evidence>
<dbReference type="InterPro" id="IPR019939">
    <property type="entry name" value="CofG_family"/>
</dbReference>
<keyword evidence="15" id="KW-0456">Lyase</keyword>
<dbReference type="InterPro" id="IPR058240">
    <property type="entry name" value="rSAM_sf"/>
</dbReference>
<dbReference type="InterPro" id="IPR020050">
    <property type="entry name" value="FO_synthase_su2"/>
</dbReference>
<dbReference type="Pfam" id="PF19288">
    <property type="entry name" value="CofH_C"/>
    <property type="match status" value="1"/>
</dbReference>
<dbReference type="GO" id="GO:0044689">
    <property type="term" value="F:7,8-didemethyl-8-hydroxy-5-deazariboflavin synthase activity"/>
    <property type="evidence" value="ECO:0007669"/>
    <property type="project" value="UniProtKB-EC"/>
</dbReference>
<dbReference type="Proteomes" id="UP000223071">
    <property type="component" value="Unassembled WGS sequence"/>
</dbReference>
<keyword evidence="12" id="KW-0479">Metal-binding</keyword>
<dbReference type="SFLD" id="SFLDG01389">
    <property type="entry name" value="menaquinone_synthsis_involved"/>
    <property type="match status" value="1"/>
</dbReference>
<gene>
    <name evidence="19" type="ORF">A9A59_1679</name>
</gene>
<dbReference type="EC" id="4.3.1.32" evidence="6"/>
<dbReference type="AlphaFoldDB" id="A0A2A9HI09"/>
<dbReference type="SUPFAM" id="SSF102114">
    <property type="entry name" value="Radical SAM enzymes"/>
    <property type="match status" value="2"/>
</dbReference>
<evidence type="ECO:0000256" key="12">
    <source>
        <dbReference type="ARBA" id="ARBA00022723"/>
    </source>
</evidence>
<keyword evidence="14" id="KW-0411">Iron-sulfur</keyword>
<sequence length="820" mass="91047">MLPSTRTILDRALDGLLPTEPEALALADETDLGPLLETAAALRDRAHLNVISYSRKVFIPLTQLCRDVCHYCTFAKPPRPGQRAYMTPEEVLEIARAGAAAGCHEALFTLGDKPELRYRVARRELDEMGYPSTISYLAAMAELVQRETGLLPHANPGVMTPDEIAMLRRVSVSQGIMLESVAERLFTEKGAVHYGSPDKRPSVRLATIAEAGRQQVPFTSGILIGIGETRRERIESLLALRRLHEEYGHLQEVIIQNFRAKPDTRMANAPEPDLDDLLWTIAVARIVFGGEMNIQAPPNLSYDDYPRLVAAGLNDWGGVSPVTPDHVNPEAPWPHLEQLRRRTAECGKVLVERLPVYPAYALDADRWLDPALRTSVIRAIDADGFARTESWSPGDATTRPPEADIPRRLDPARQIDTSTAEVGEILAWRAAGHDLTEAQIERLFRARGDDYHLVCEAADELRRAVNGDVVSYVVNRNINYTNICYFRCQFCAFAKGKLSESLRGVPYDLDTAEVARRVREAWERGATEVCMQGGIHPEYTGETYLDLVRAAKSAVPEMHIHAFSPLEVAQGAETLGISVREFLLRLREAGLGTLPGTAAEILDDEVRVTLCPDKLSTEQWLRVVEEAHRVGFKTTSTIMYGHIDRPRNWARHLVRLRELQKRTGGFTEFVPLPFVHMEAPIYLKGRARRGPTFREAVLMHAVARLALHPYITNIQVSWVKMGVEGVRACLNAGVNDMGGTLMNESISRAAGAGFGQELPPEEMERTIREMGRTPRQRTTTYGSAPEERVIASFGAPPLAPIVLTPVKKYERKPAAAGAGD</sequence>
<dbReference type="SFLD" id="SFLDG01388">
    <property type="entry name" value="7_8-didemethyl-8-hydroxy-5-dea"/>
    <property type="match status" value="2"/>
</dbReference>
<dbReference type="InterPro" id="IPR006638">
    <property type="entry name" value="Elp3/MiaA/NifB-like_rSAM"/>
</dbReference>
<dbReference type="SFLD" id="SFLDG01064">
    <property type="entry name" value="F420__menaquinone_cofactor_bio"/>
    <property type="match status" value="3"/>
</dbReference>
<dbReference type="SFLD" id="SFLDF00294">
    <property type="entry name" value="7_8-didemethyl-8-hydroxy-5-dea"/>
    <property type="match status" value="1"/>
</dbReference>
<keyword evidence="13" id="KW-0408">Iron</keyword>
<dbReference type="GO" id="GO:0141093">
    <property type="term" value="F:5-amino-6-(D-ribitylamino)uracil--L-tyrosine 4-hydroxyphenyl transferase activity"/>
    <property type="evidence" value="ECO:0007669"/>
    <property type="project" value="UniProtKB-EC"/>
</dbReference>
<dbReference type="NCBIfam" id="TIGR00423">
    <property type="entry name" value="CofH family radical SAM protein"/>
    <property type="match status" value="1"/>
</dbReference>
<keyword evidence="10" id="KW-0808">Transferase</keyword>
<dbReference type="PANTHER" id="PTHR43076">
    <property type="entry name" value="FO SYNTHASE (COFH)"/>
    <property type="match status" value="1"/>
</dbReference>
<dbReference type="NCBIfam" id="NF005609">
    <property type="entry name" value="PRK07360.1"/>
    <property type="match status" value="1"/>
</dbReference>
<evidence type="ECO:0000256" key="17">
    <source>
        <dbReference type="ARBA" id="ARBA00048974"/>
    </source>
</evidence>
<evidence type="ECO:0000256" key="11">
    <source>
        <dbReference type="ARBA" id="ARBA00022691"/>
    </source>
</evidence>
<dbReference type="PROSITE" id="PS51918">
    <property type="entry name" value="RADICAL_SAM"/>
    <property type="match status" value="2"/>
</dbReference>
<dbReference type="RefSeq" id="WP_098503838.1">
    <property type="nucleotide sequence ID" value="NZ_PDJQ01000001.1"/>
</dbReference>
<dbReference type="SMART" id="SM00729">
    <property type="entry name" value="Elp3"/>
    <property type="match status" value="1"/>
</dbReference>
<organism evidence="19 20">
    <name type="scientific">Tepidiforma thermophila (strain KCTC 52669 / CGMCC 1.13589 / G233)</name>
    <dbReference type="NCBI Taxonomy" id="2761530"/>
    <lineage>
        <taxon>Bacteria</taxon>
        <taxon>Bacillati</taxon>
        <taxon>Chloroflexota</taxon>
        <taxon>Tepidiformia</taxon>
        <taxon>Tepidiformales</taxon>
        <taxon>Tepidiformaceae</taxon>
        <taxon>Tepidiforma</taxon>
    </lineage>
</organism>
<protein>
    <recommendedName>
        <fullName evidence="8">FO synthase</fullName>
        <ecNumber evidence="7">2.5.1.147</ecNumber>
        <ecNumber evidence="6">4.3.1.32</ecNumber>
    </recommendedName>
</protein>
<dbReference type="NCBIfam" id="TIGR03550">
    <property type="entry name" value="F420_cofG"/>
    <property type="match status" value="1"/>
</dbReference>
<keyword evidence="20" id="KW-1185">Reference proteome</keyword>
<evidence type="ECO:0000256" key="5">
    <source>
        <dbReference type="ARBA" id="ARBA00010826"/>
    </source>
</evidence>
<dbReference type="GO" id="GO:0046872">
    <property type="term" value="F:metal ion binding"/>
    <property type="evidence" value="ECO:0007669"/>
    <property type="project" value="UniProtKB-KW"/>
</dbReference>
<evidence type="ECO:0000256" key="15">
    <source>
        <dbReference type="ARBA" id="ARBA00023239"/>
    </source>
</evidence>
<dbReference type="PANTHER" id="PTHR43076:SF1">
    <property type="entry name" value="LIPOYL SYNTHASE 2"/>
    <property type="match status" value="1"/>
</dbReference>
<dbReference type="HAMAP" id="MF_01612">
    <property type="entry name" value="FO_synth_sub2"/>
    <property type="match status" value="1"/>
</dbReference>
<dbReference type="NCBIfam" id="NF004884">
    <property type="entry name" value="PRK06245.1"/>
    <property type="match status" value="1"/>
</dbReference>
<comment type="caution">
    <text evidence="19">The sequence shown here is derived from an EMBL/GenBank/DDBJ whole genome shotgun (WGS) entry which is preliminary data.</text>
</comment>
<evidence type="ECO:0000256" key="8">
    <source>
        <dbReference type="ARBA" id="ARBA00022220"/>
    </source>
</evidence>
<dbReference type="Pfam" id="PF04055">
    <property type="entry name" value="Radical_SAM"/>
    <property type="match status" value="2"/>
</dbReference>
<reference evidence="19 20" key="1">
    <citation type="submission" date="2017-09" db="EMBL/GenBank/DDBJ databases">
        <title>Sequencing the genomes of two abundant thermophiles in Great Basin hot springs: Thermocrinis jamiesonii and novel Chloroflexi Thermoflexus hugenholtzii.</title>
        <authorList>
            <person name="Hedlund B."/>
        </authorList>
    </citation>
    <scope>NUCLEOTIDE SEQUENCE [LARGE SCALE GENOMIC DNA]</scope>
    <source>
        <strain evidence="19 20">G233</strain>
    </source>
</reference>
<name>A0A2A9HI09_TEPT2</name>
<dbReference type="Gene3D" id="3.20.20.70">
    <property type="entry name" value="Aldolase class I"/>
    <property type="match status" value="2"/>
</dbReference>
<proteinExistence type="inferred from homology"/>
<dbReference type="UniPathway" id="UPA00072"/>
<dbReference type="NCBIfam" id="TIGR03551">
    <property type="entry name" value="F420_cofH"/>
    <property type="match status" value="1"/>
</dbReference>
<feature type="domain" description="Radical SAM core" evidence="18">
    <location>
        <begin position="470"/>
        <end position="709"/>
    </location>
</feature>
<evidence type="ECO:0000256" key="1">
    <source>
        <dbReference type="ARBA" id="ARBA00001966"/>
    </source>
</evidence>
<dbReference type="GO" id="GO:0051539">
    <property type="term" value="F:4 iron, 4 sulfur cluster binding"/>
    <property type="evidence" value="ECO:0007669"/>
    <property type="project" value="UniProtKB-KW"/>
</dbReference>
<comment type="pathway">
    <text evidence="3">Cofactor biosynthesis; coenzyme F0 biosynthesis.</text>
</comment>
<evidence type="ECO:0000256" key="16">
    <source>
        <dbReference type="ARBA" id="ARBA00048468"/>
    </source>
</evidence>
<evidence type="ECO:0000256" key="2">
    <source>
        <dbReference type="ARBA" id="ARBA00003692"/>
    </source>
</evidence>
<dbReference type="CDD" id="cd01335">
    <property type="entry name" value="Radical_SAM"/>
    <property type="match status" value="2"/>
</dbReference>
<comment type="catalytic activity">
    <reaction evidence="17">
        <text>5-amino-5-(4-hydroxybenzyl)-6-(D-ribitylimino)-5,6-dihydrouracil + S-adenosyl-L-methionine = 7,8-didemethyl-8-hydroxy-5-deazariboflavin + 5'-deoxyadenosine + L-methionine + NH4(+) + H(+)</text>
        <dbReference type="Rhea" id="RHEA:55204"/>
        <dbReference type="ChEBI" id="CHEBI:15378"/>
        <dbReference type="ChEBI" id="CHEBI:17319"/>
        <dbReference type="ChEBI" id="CHEBI:28938"/>
        <dbReference type="ChEBI" id="CHEBI:57844"/>
        <dbReference type="ChEBI" id="CHEBI:59789"/>
        <dbReference type="ChEBI" id="CHEBI:59904"/>
        <dbReference type="ChEBI" id="CHEBI:85936"/>
        <dbReference type="EC" id="4.3.1.32"/>
    </reaction>
</comment>
<comment type="cofactor">
    <cofactor evidence="1">
        <name>[4Fe-4S] cluster</name>
        <dbReference type="ChEBI" id="CHEBI:49883"/>
    </cofactor>
</comment>
<comment type="function">
    <text evidence="2">Catalyzes the radical-mediated synthesis of 7,8-didemethyl-8-hydroxy-5-deazariboflavin (FO) from 5-amino-6-(D-ribitylamino)uracil and L-tyrosine.</text>
</comment>
<evidence type="ECO:0000256" key="9">
    <source>
        <dbReference type="ARBA" id="ARBA00022485"/>
    </source>
</evidence>
<evidence type="ECO:0000256" key="6">
    <source>
        <dbReference type="ARBA" id="ARBA00012126"/>
    </source>
</evidence>
<comment type="catalytic activity">
    <reaction evidence="16">
        <text>5-amino-6-(D-ribitylamino)uracil + L-tyrosine + S-adenosyl-L-methionine = 5-amino-5-(4-hydroxybenzyl)-6-(D-ribitylimino)-5,6-dihydrouracil + 2-iminoacetate + 5'-deoxyadenosine + L-methionine + H(+)</text>
        <dbReference type="Rhea" id="RHEA:55200"/>
        <dbReference type="ChEBI" id="CHEBI:15378"/>
        <dbReference type="ChEBI" id="CHEBI:15934"/>
        <dbReference type="ChEBI" id="CHEBI:17319"/>
        <dbReference type="ChEBI" id="CHEBI:57844"/>
        <dbReference type="ChEBI" id="CHEBI:58315"/>
        <dbReference type="ChEBI" id="CHEBI:59789"/>
        <dbReference type="ChEBI" id="CHEBI:77846"/>
        <dbReference type="ChEBI" id="CHEBI:85936"/>
        <dbReference type="EC" id="2.5.1.147"/>
    </reaction>
</comment>
<evidence type="ECO:0000256" key="14">
    <source>
        <dbReference type="ARBA" id="ARBA00023014"/>
    </source>
</evidence>
<evidence type="ECO:0000256" key="3">
    <source>
        <dbReference type="ARBA" id="ARBA00004712"/>
    </source>
</evidence>
<dbReference type="EC" id="2.5.1.147" evidence="7"/>
<dbReference type="InterPro" id="IPR019940">
    <property type="entry name" value="CofH_family"/>
</dbReference>
<dbReference type="InterPro" id="IPR007197">
    <property type="entry name" value="rSAM"/>
</dbReference>
<dbReference type="InterPro" id="IPR045567">
    <property type="entry name" value="CofH/MnqC-like_C"/>
</dbReference>
<evidence type="ECO:0000313" key="19">
    <source>
        <dbReference type="EMBL" id="PFG74449.1"/>
    </source>
</evidence>
<evidence type="ECO:0000256" key="7">
    <source>
        <dbReference type="ARBA" id="ARBA00012289"/>
    </source>
</evidence>
<dbReference type="SFLD" id="SFLDS00029">
    <property type="entry name" value="Radical_SAM"/>
    <property type="match status" value="3"/>
</dbReference>
<keyword evidence="9" id="KW-0004">4Fe-4S</keyword>
<dbReference type="InterPro" id="IPR034405">
    <property type="entry name" value="F420"/>
</dbReference>
<evidence type="ECO:0000256" key="4">
    <source>
        <dbReference type="ARBA" id="ARBA00010051"/>
    </source>
</evidence>
<dbReference type="InterPro" id="IPR013785">
    <property type="entry name" value="Aldolase_TIM"/>
</dbReference>
<evidence type="ECO:0000256" key="13">
    <source>
        <dbReference type="ARBA" id="ARBA00023004"/>
    </source>
</evidence>
<evidence type="ECO:0000256" key="10">
    <source>
        <dbReference type="ARBA" id="ARBA00022679"/>
    </source>
</evidence>
<comment type="similarity">
    <text evidence="4">In the C-terminal section; belongs to the radical SAM superfamily. CofH family.</text>
</comment>
<dbReference type="FunFam" id="3.20.20.70:FF:000134">
    <property type="entry name" value="7,8-didemethyl-8-hydroxy-5-deazariboflavin synthase"/>
    <property type="match status" value="1"/>
</dbReference>